<protein>
    <submittedName>
        <fullName evidence="2">Uncharacterized protein</fullName>
    </submittedName>
</protein>
<proteinExistence type="predicted"/>
<evidence type="ECO:0000256" key="1">
    <source>
        <dbReference type="SAM" id="Phobius"/>
    </source>
</evidence>
<name>A0AAU6W3J6_9VIRU</name>
<keyword evidence="1" id="KW-0472">Membrane</keyword>
<evidence type="ECO:0000313" key="2">
    <source>
        <dbReference type="EMBL" id="XAI71100.1"/>
    </source>
</evidence>
<dbReference type="EMBL" id="PP179332">
    <property type="protein sequence ID" value="XAI71100.1"/>
    <property type="molecule type" value="Genomic_DNA"/>
</dbReference>
<keyword evidence="1" id="KW-1133">Transmembrane helix</keyword>
<reference evidence="2" key="1">
    <citation type="journal article" date="2024" name="J. Gen. Virol.">
        <title>Novel phages of Pseudomonas syringae unveil numerous potential auxiliary metabolic genes.</title>
        <authorList>
            <person name="Feltin C."/>
            <person name="Garneau J.R."/>
            <person name="Morris C.E."/>
            <person name="Berard A."/>
            <person name="Torres-Barcelo C."/>
        </authorList>
    </citation>
    <scope>NUCLEOTIDE SEQUENCE</scope>
</reference>
<organism evidence="2">
    <name type="scientific">Pseudomonas phage Cygsa01</name>
    <dbReference type="NCBI Taxonomy" id="3138529"/>
    <lineage>
        <taxon>Viruses</taxon>
    </lineage>
</organism>
<keyword evidence="1" id="KW-0812">Transmembrane</keyword>
<accession>A0AAU6W3J6</accession>
<sequence>MDQTLFLFLALCVGMLGFIALGSWRFLLIIVRHVGRAFRGRK</sequence>
<gene>
    <name evidence="2" type="ORF">Cygsa01_00054</name>
</gene>
<feature type="transmembrane region" description="Helical" evidence="1">
    <location>
        <begin position="6"/>
        <end position="31"/>
    </location>
</feature>